<dbReference type="PANTHER" id="PTHR23028:SF53">
    <property type="entry name" value="ACYL_TRANSF_3 DOMAIN-CONTAINING PROTEIN"/>
    <property type="match status" value="1"/>
</dbReference>
<evidence type="ECO:0000256" key="1">
    <source>
        <dbReference type="SAM" id="Phobius"/>
    </source>
</evidence>
<feature type="transmembrane region" description="Helical" evidence="1">
    <location>
        <begin position="179"/>
        <end position="196"/>
    </location>
</feature>
<proteinExistence type="predicted"/>
<keyword evidence="1" id="KW-1133">Transmembrane helix</keyword>
<dbReference type="InterPro" id="IPR050879">
    <property type="entry name" value="Acyltransferase_3"/>
</dbReference>
<dbReference type="PANTHER" id="PTHR23028">
    <property type="entry name" value="ACETYLTRANSFERASE"/>
    <property type="match status" value="1"/>
</dbReference>
<keyword evidence="4" id="KW-0012">Acyltransferase</keyword>
<keyword evidence="1" id="KW-0812">Transmembrane</keyword>
<dbReference type="Pfam" id="PF19040">
    <property type="entry name" value="SGNH"/>
    <property type="match status" value="1"/>
</dbReference>
<dbReference type="RefSeq" id="WP_371439133.1">
    <property type="nucleotide sequence ID" value="NZ_JBHSRS010000018.1"/>
</dbReference>
<feature type="transmembrane region" description="Helical" evidence="1">
    <location>
        <begin position="401"/>
        <end position="419"/>
    </location>
</feature>
<keyword evidence="5" id="KW-1185">Reference proteome</keyword>
<evidence type="ECO:0000313" key="4">
    <source>
        <dbReference type="EMBL" id="MFC6281469.1"/>
    </source>
</evidence>
<evidence type="ECO:0000259" key="3">
    <source>
        <dbReference type="Pfam" id="PF19040"/>
    </source>
</evidence>
<accession>A0ABW1TV91</accession>
<dbReference type="InterPro" id="IPR002656">
    <property type="entry name" value="Acyl_transf_3_dom"/>
</dbReference>
<evidence type="ECO:0000313" key="5">
    <source>
        <dbReference type="Proteomes" id="UP001596270"/>
    </source>
</evidence>
<protein>
    <submittedName>
        <fullName evidence="4">Acyltransferase family protein</fullName>
        <ecNumber evidence="4">2.3.1.-</ecNumber>
    </submittedName>
</protein>
<evidence type="ECO:0000259" key="2">
    <source>
        <dbReference type="Pfam" id="PF01757"/>
    </source>
</evidence>
<feature type="transmembrane region" description="Helical" evidence="1">
    <location>
        <begin position="69"/>
        <end position="90"/>
    </location>
</feature>
<comment type="caution">
    <text evidence="4">The sequence shown here is derived from an EMBL/GenBank/DDBJ whole genome shotgun (WGS) entry which is preliminary data.</text>
</comment>
<dbReference type="InterPro" id="IPR043968">
    <property type="entry name" value="SGNH"/>
</dbReference>
<dbReference type="EC" id="2.3.1.-" evidence="4"/>
<name>A0ABW1TV91_9BURK</name>
<reference evidence="5" key="1">
    <citation type="journal article" date="2019" name="Int. J. Syst. Evol. Microbiol.">
        <title>The Global Catalogue of Microorganisms (GCM) 10K type strain sequencing project: providing services to taxonomists for standard genome sequencing and annotation.</title>
        <authorList>
            <consortium name="The Broad Institute Genomics Platform"/>
            <consortium name="The Broad Institute Genome Sequencing Center for Infectious Disease"/>
            <person name="Wu L."/>
            <person name="Ma J."/>
        </authorList>
    </citation>
    <scope>NUCLEOTIDE SEQUENCE [LARGE SCALE GENOMIC DNA]</scope>
    <source>
        <strain evidence="5">CCUG 39402</strain>
    </source>
</reference>
<feature type="domain" description="SGNH" evidence="3">
    <location>
        <begin position="453"/>
        <end position="682"/>
    </location>
</feature>
<feature type="domain" description="Acyltransferase 3" evidence="2">
    <location>
        <begin position="44"/>
        <end position="381"/>
    </location>
</feature>
<feature type="transmembrane region" description="Helical" evidence="1">
    <location>
        <begin position="110"/>
        <end position="128"/>
    </location>
</feature>
<dbReference type="Proteomes" id="UP001596270">
    <property type="component" value="Unassembled WGS sequence"/>
</dbReference>
<sequence>MPSPASAVAQAVCVRPDVTDMGKAGLAGPLQRDATAMDSAFRGDINALRAWAVVAVVLYHFQVPGFSSGFVGVDIFFVISGYLITGQALAQMAAGRFSFSAFWTARLRRIFPALLAVIVTTLALGWWLTMPDEFLRHTRQMLFAVTFLSNITFGDARGYFDAAAHTKPLLHTWSLSIEWQFYLLLPLFLAAIWRVLPAPKKPARMTAALLVVALGSMVWCFWLARGDAGAAFFSLNARAWELLAGGVIAGLHRLPGRGAASVFMHAGGEMLRRVLVLLGWLMVGLAAVCGLSSEYWPGLWTLLPVAGSALVVWGGPIAPLKRLTGSAPVQRIGDWSYSIYLWHWPLWVFLQQWASYRGIPVEAPYKIGALVVALLLSYLSYRHVEQPARLRRAMWTPRRLWLGYLLALAVLTVFTLAAVKFHGFPSRVPDYQQRVDLARRTNTPRDECFRNAQSEKRAREQFCEFGAAATTQMPSAILWGDSLANQYLEPISAGASHLGLRGLIATESGCRAYLLANAGPGNTRSACDLFNQEVLAVLDHQLEPRIVILARNWGGVDSVAEEFALVRHLIASGKTVVLILPLLNPGFDVPERWMREQFRAGGPVDELRIKATPELLQQDVRDEIARQAQAFAGNPRFLTVDLAPRICNPEYCYLVKGGYANFRDTLHISNVNASQYNDIFAKVLDAAVNASLGPPALKNAGTMAILPSQSRK</sequence>
<feature type="transmembrane region" description="Helical" evidence="1">
    <location>
        <begin position="47"/>
        <end position="63"/>
    </location>
</feature>
<gene>
    <name evidence="4" type="ORF">ACFQND_09525</name>
</gene>
<feature type="transmembrane region" description="Helical" evidence="1">
    <location>
        <begin position="208"/>
        <end position="225"/>
    </location>
</feature>
<dbReference type="Pfam" id="PF01757">
    <property type="entry name" value="Acyl_transf_3"/>
    <property type="match status" value="1"/>
</dbReference>
<organism evidence="4 5">
    <name type="scientific">Polaromonas aquatica</name>
    <dbReference type="NCBI Taxonomy" id="332657"/>
    <lineage>
        <taxon>Bacteria</taxon>
        <taxon>Pseudomonadati</taxon>
        <taxon>Pseudomonadota</taxon>
        <taxon>Betaproteobacteria</taxon>
        <taxon>Burkholderiales</taxon>
        <taxon>Comamonadaceae</taxon>
        <taxon>Polaromonas</taxon>
    </lineage>
</organism>
<dbReference type="EMBL" id="JBHSRS010000018">
    <property type="protein sequence ID" value="MFC6281469.1"/>
    <property type="molecule type" value="Genomic_DNA"/>
</dbReference>
<dbReference type="GO" id="GO:0016746">
    <property type="term" value="F:acyltransferase activity"/>
    <property type="evidence" value="ECO:0007669"/>
    <property type="project" value="UniProtKB-KW"/>
</dbReference>
<keyword evidence="1" id="KW-0472">Membrane</keyword>
<feature type="transmembrane region" description="Helical" evidence="1">
    <location>
        <begin position="299"/>
        <end position="320"/>
    </location>
</feature>
<feature type="transmembrane region" description="Helical" evidence="1">
    <location>
        <begin position="274"/>
        <end position="293"/>
    </location>
</feature>
<keyword evidence="4" id="KW-0808">Transferase</keyword>
<feature type="transmembrane region" description="Helical" evidence="1">
    <location>
        <begin position="363"/>
        <end position="381"/>
    </location>
</feature>